<feature type="region of interest" description="Disordered" evidence="1">
    <location>
        <begin position="241"/>
        <end position="293"/>
    </location>
</feature>
<evidence type="ECO:0000313" key="4">
    <source>
        <dbReference type="EMBL" id="EYC26212.1"/>
    </source>
</evidence>
<feature type="signal peptide" evidence="2">
    <location>
        <begin position="1"/>
        <end position="16"/>
    </location>
</feature>
<dbReference type="OrthoDB" id="5874910at2759"/>
<organism evidence="4 5">
    <name type="scientific">Ancylostoma ceylanicum</name>
    <dbReference type="NCBI Taxonomy" id="53326"/>
    <lineage>
        <taxon>Eukaryota</taxon>
        <taxon>Metazoa</taxon>
        <taxon>Ecdysozoa</taxon>
        <taxon>Nematoda</taxon>
        <taxon>Chromadorea</taxon>
        <taxon>Rhabditida</taxon>
        <taxon>Rhabditina</taxon>
        <taxon>Rhabditomorpha</taxon>
        <taxon>Strongyloidea</taxon>
        <taxon>Ancylostomatidae</taxon>
        <taxon>Ancylostomatinae</taxon>
        <taxon>Ancylostoma</taxon>
    </lineage>
</organism>
<dbReference type="InterPro" id="IPR014044">
    <property type="entry name" value="CAP_dom"/>
</dbReference>
<protein>
    <recommendedName>
        <fullName evidence="3">SCP domain-containing protein</fullName>
    </recommendedName>
</protein>
<accession>A0A016VGR3</accession>
<proteinExistence type="predicted"/>
<name>A0A016VGR3_9BILA</name>
<reference evidence="5" key="1">
    <citation type="journal article" date="2015" name="Nat. Genet.">
        <title>The genome and transcriptome of the zoonotic hookworm Ancylostoma ceylanicum identify infection-specific gene families.</title>
        <authorList>
            <person name="Schwarz E.M."/>
            <person name="Hu Y."/>
            <person name="Antoshechkin I."/>
            <person name="Miller M.M."/>
            <person name="Sternberg P.W."/>
            <person name="Aroian R.V."/>
        </authorList>
    </citation>
    <scope>NUCLEOTIDE SEQUENCE</scope>
    <source>
        <strain evidence="5">HY135</strain>
    </source>
</reference>
<keyword evidence="5" id="KW-1185">Reference proteome</keyword>
<dbReference type="AlphaFoldDB" id="A0A016VGR3"/>
<sequence>MFVLLLVLLCISGASSQQPKAGCSNTPTDPIREAVLTNHNNIRKKIVGDPNGAPTDRVEQDDATFLPGSKNLFMITYDCGLEGLAMTAAADCPSKPKLDYIPAEKSVNHKIERSATKPQNDNEYAEAVKRAVEDWYDSHYEDNLDPKTVIYQNEAMEPFANIIYKNTIAVGCAVQWCDARKRLVTACVYNAKPKVGEALYNPGKPGAKCTTDKQCAKVIKGATCEKADGLCKTDLKDMPTDTTTTTELVTESTTTETESTTTETESTTTETESTTAAADTTTRSSGGLSQNLRDKIEDMHNYYRSMLARGQIRNGKEGKPNCPTAMNMYRMRYDTAMEAEAQAYADSCPESNRAVTSKSGLLTYQISSINIPQNDAFGNALETWWTQILKNGVNNQMKYNEFLEQKPEAPTAFTQMAWAESYKVGCGFSRRTFGTVVACSYNPRGNIYTQFIYRPGSTCASCSGSCQDALCAPPPF</sequence>
<dbReference type="SMART" id="SM00198">
    <property type="entry name" value="SCP"/>
    <property type="match status" value="1"/>
</dbReference>
<evidence type="ECO:0000256" key="2">
    <source>
        <dbReference type="SAM" id="SignalP"/>
    </source>
</evidence>
<dbReference type="PANTHER" id="PTHR10334">
    <property type="entry name" value="CYSTEINE-RICH SECRETORY PROTEIN-RELATED"/>
    <property type="match status" value="1"/>
</dbReference>
<evidence type="ECO:0000256" key="1">
    <source>
        <dbReference type="SAM" id="MobiDB-lite"/>
    </source>
</evidence>
<dbReference type="Proteomes" id="UP000024635">
    <property type="component" value="Unassembled WGS sequence"/>
</dbReference>
<dbReference type="PROSITE" id="PS01010">
    <property type="entry name" value="CRISP_2"/>
    <property type="match status" value="1"/>
</dbReference>
<feature type="chain" id="PRO_5001490123" description="SCP domain-containing protein" evidence="2">
    <location>
        <begin position="17"/>
        <end position="476"/>
    </location>
</feature>
<dbReference type="SUPFAM" id="SSF55797">
    <property type="entry name" value="PR-1-like"/>
    <property type="match status" value="2"/>
</dbReference>
<dbReference type="InterPro" id="IPR018244">
    <property type="entry name" value="Allrgn_V5/Tpx1_CS"/>
</dbReference>
<feature type="domain" description="SCP" evidence="3">
    <location>
        <begin position="291"/>
        <end position="449"/>
    </location>
</feature>
<evidence type="ECO:0000313" key="5">
    <source>
        <dbReference type="Proteomes" id="UP000024635"/>
    </source>
</evidence>
<dbReference type="PRINTS" id="PR00837">
    <property type="entry name" value="V5TPXLIKE"/>
</dbReference>
<dbReference type="InterPro" id="IPR001283">
    <property type="entry name" value="CRISP-related"/>
</dbReference>
<keyword evidence="2" id="KW-0732">Signal</keyword>
<dbReference type="Gene3D" id="3.40.33.10">
    <property type="entry name" value="CAP"/>
    <property type="match status" value="2"/>
</dbReference>
<evidence type="ECO:0000259" key="3">
    <source>
        <dbReference type="SMART" id="SM00198"/>
    </source>
</evidence>
<dbReference type="EMBL" id="JARK01001346">
    <property type="protein sequence ID" value="EYC26212.1"/>
    <property type="molecule type" value="Genomic_DNA"/>
</dbReference>
<dbReference type="STRING" id="53326.A0A016VGR3"/>
<feature type="compositionally biased region" description="Low complexity" evidence="1">
    <location>
        <begin position="241"/>
        <end position="282"/>
    </location>
</feature>
<comment type="caution">
    <text evidence="4">The sequence shown here is derived from an EMBL/GenBank/DDBJ whole genome shotgun (WGS) entry which is preliminary data.</text>
</comment>
<dbReference type="InterPro" id="IPR035940">
    <property type="entry name" value="CAP_sf"/>
</dbReference>
<dbReference type="Pfam" id="PF00188">
    <property type="entry name" value="CAP"/>
    <property type="match status" value="2"/>
</dbReference>
<gene>
    <name evidence="4" type="primary">Acey_s0010.g1023</name>
    <name evidence="4" type="synonym">ASP-s0010.g1023</name>
    <name evidence="4" type="ORF">Y032_0010g1023</name>
</gene>
<dbReference type="CDD" id="cd05380">
    <property type="entry name" value="CAP_euk"/>
    <property type="match status" value="2"/>
</dbReference>
<dbReference type="GO" id="GO:0005576">
    <property type="term" value="C:extracellular region"/>
    <property type="evidence" value="ECO:0007669"/>
    <property type="project" value="InterPro"/>
</dbReference>